<reference evidence="3" key="1">
    <citation type="submission" date="2017-10" db="EMBL/GenBank/DDBJ databases">
        <title>Rapid genome shrinkage in a self-fertile nematode reveals novel sperm competition proteins.</title>
        <authorList>
            <person name="Yin D."/>
            <person name="Schwarz E.M."/>
            <person name="Thomas C.G."/>
            <person name="Felde R.L."/>
            <person name="Korf I.F."/>
            <person name="Cutter A.D."/>
            <person name="Schartner C.M."/>
            <person name="Ralston E.J."/>
            <person name="Meyer B.J."/>
            <person name="Haag E.S."/>
        </authorList>
    </citation>
    <scope>NUCLEOTIDE SEQUENCE [LARGE SCALE GENOMIC DNA]</scope>
    <source>
        <strain evidence="3">JU1422</strain>
    </source>
</reference>
<keyword evidence="3" id="KW-1185">Reference proteome</keyword>
<sequence>MVFLLFFLLTFFVVARLPQYASFYMCVIWLQKMSGKSLEKEGYQNVECHLPLELEDLVVTSMNISFLLNGPLSPIYYPVITLNESKGKIAKLVAKDVGENLWKKKDTKMSSVIFHWS</sequence>
<evidence type="ECO:0000256" key="1">
    <source>
        <dbReference type="SAM" id="SignalP"/>
    </source>
</evidence>
<feature type="chain" id="PRO_5013908998" evidence="1">
    <location>
        <begin position="16"/>
        <end position="117"/>
    </location>
</feature>
<dbReference type="AlphaFoldDB" id="A0A2G5SBW6"/>
<dbReference type="Proteomes" id="UP000230233">
    <property type="component" value="Unassembled WGS sequence"/>
</dbReference>
<keyword evidence="1" id="KW-0732">Signal</keyword>
<evidence type="ECO:0000313" key="2">
    <source>
        <dbReference type="EMBL" id="PIC12588.1"/>
    </source>
</evidence>
<evidence type="ECO:0000313" key="3">
    <source>
        <dbReference type="Proteomes" id="UP000230233"/>
    </source>
</evidence>
<proteinExistence type="predicted"/>
<organism evidence="2 3">
    <name type="scientific">Caenorhabditis nigoni</name>
    <dbReference type="NCBI Taxonomy" id="1611254"/>
    <lineage>
        <taxon>Eukaryota</taxon>
        <taxon>Metazoa</taxon>
        <taxon>Ecdysozoa</taxon>
        <taxon>Nematoda</taxon>
        <taxon>Chromadorea</taxon>
        <taxon>Rhabditida</taxon>
        <taxon>Rhabditina</taxon>
        <taxon>Rhabditomorpha</taxon>
        <taxon>Rhabditoidea</taxon>
        <taxon>Rhabditidae</taxon>
        <taxon>Peloderinae</taxon>
        <taxon>Caenorhabditis</taxon>
    </lineage>
</organism>
<gene>
    <name evidence="2" type="ORF">B9Z55_028353</name>
</gene>
<dbReference type="EMBL" id="PDUG01000021">
    <property type="protein sequence ID" value="PIC12588.1"/>
    <property type="molecule type" value="Genomic_DNA"/>
</dbReference>
<name>A0A2G5SBW6_9PELO</name>
<comment type="caution">
    <text evidence="2">The sequence shown here is derived from an EMBL/GenBank/DDBJ whole genome shotgun (WGS) entry which is preliminary data.</text>
</comment>
<protein>
    <submittedName>
        <fullName evidence="2">Uncharacterized protein</fullName>
    </submittedName>
</protein>
<feature type="signal peptide" evidence="1">
    <location>
        <begin position="1"/>
        <end position="15"/>
    </location>
</feature>
<accession>A0A2G5SBW6</accession>